<feature type="non-terminal residue" evidence="2">
    <location>
        <position position="1"/>
    </location>
</feature>
<dbReference type="GO" id="GO:0003964">
    <property type="term" value="F:RNA-directed DNA polymerase activity"/>
    <property type="evidence" value="ECO:0007669"/>
    <property type="project" value="UniProtKB-KW"/>
</dbReference>
<feature type="non-terminal residue" evidence="2">
    <location>
        <position position="315"/>
    </location>
</feature>
<sequence>QYKKCRNNLNKELRQAKYEYFSYSFSDNSSTNPQHRWHQLGKLLGRRYNSGPNCIMRDGAVLTGQALSNAFNDFSVNITNAASCPINSTNTSIYQAPGVSMSMFMSPTTENEIISVFRNLKNSRALDINGFQIKPLKYVIDLLAPILTYILNLCLNSGVFPKQIQIAKVIVIHKGGGTSGLSNYRPISILPVISKGIEKIIHTRITNFLDKHSVLSNDQFGFRPKRSTELALLKQKELIINAFEDKLLVLGIYIDFSKAFDLINHDLLVNKLNHYGIRGIPNSLIRSYLQHRKQIVAHNDVLSDGQYIKSGVPQG</sequence>
<dbReference type="PANTHER" id="PTHR19446">
    <property type="entry name" value="REVERSE TRANSCRIPTASES"/>
    <property type="match status" value="1"/>
</dbReference>
<evidence type="ECO:0000313" key="2">
    <source>
        <dbReference type="EMBL" id="AAD39461.1"/>
    </source>
</evidence>
<protein>
    <submittedName>
        <fullName evidence="2">Reverse transcriptase-like protein</fullName>
    </submittedName>
</protein>
<reference evidence="2" key="1">
    <citation type="submission" date="1999-03" db="EMBL/GenBank/DDBJ databases">
        <title>Reverse transcriptase-like sequence in the tick Amblyomma americanum.</title>
        <authorList>
            <person name="Bunikis J."/>
            <person name="Hall L."/>
            <person name="Barbour A.G."/>
        </authorList>
    </citation>
    <scope>NUCLEOTIDE SEQUENCE</scope>
</reference>
<keyword evidence="2" id="KW-0548">Nucleotidyltransferase</keyword>
<dbReference type="AlphaFoldDB" id="Q9Y1H0"/>
<dbReference type="InterPro" id="IPR000477">
    <property type="entry name" value="RT_dom"/>
</dbReference>
<dbReference type="EMBL" id="AF134586">
    <property type="protein sequence ID" value="AAD39461.1"/>
    <property type="molecule type" value="Genomic_DNA"/>
</dbReference>
<evidence type="ECO:0000259" key="1">
    <source>
        <dbReference type="PROSITE" id="PS50878"/>
    </source>
</evidence>
<keyword evidence="2" id="KW-0808">Transferase</keyword>
<dbReference type="SUPFAM" id="SSF56672">
    <property type="entry name" value="DNA/RNA polymerases"/>
    <property type="match status" value="1"/>
</dbReference>
<dbReference type="Pfam" id="PF00078">
    <property type="entry name" value="RVT_1"/>
    <property type="match status" value="1"/>
</dbReference>
<organism evidence="2">
    <name type="scientific">Amblyomma americanum</name>
    <name type="common">Lone star tick</name>
    <dbReference type="NCBI Taxonomy" id="6943"/>
    <lineage>
        <taxon>Eukaryota</taxon>
        <taxon>Metazoa</taxon>
        <taxon>Ecdysozoa</taxon>
        <taxon>Arthropoda</taxon>
        <taxon>Chelicerata</taxon>
        <taxon>Arachnida</taxon>
        <taxon>Acari</taxon>
        <taxon>Parasitiformes</taxon>
        <taxon>Ixodida</taxon>
        <taxon>Ixodoidea</taxon>
        <taxon>Ixodidae</taxon>
        <taxon>Amblyomminae</taxon>
        <taxon>Amblyomma</taxon>
    </lineage>
</organism>
<accession>Q9Y1H0</accession>
<dbReference type="PROSITE" id="PS50878">
    <property type="entry name" value="RT_POL"/>
    <property type="match status" value="1"/>
</dbReference>
<keyword evidence="2" id="KW-0695">RNA-directed DNA polymerase</keyword>
<dbReference type="InterPro" id="IPR043502">
    <property type="entry name" value="DNA/RNA_pol_sf"/>
</dbReference>
<dbReference type="CDD" id="cd01650">
    <property type="entry name" value="RT_nLTR_like"/>
    <property type="match status" value="1"/>
</dbReference>
<proteinExistence type="predicted"/>
<name>Q9Y1H0_AMBAM</name>
<feature type="domain" description="Reverse transcriptase" evidence="1">
    <location>
        <begin position="153"/>
        <end position="315"/>
    </location>
</feature>